<comment type="caution">
    <text evidence="9">The sequence shown here is derived from an EMBL/GenBank/DDBJ whole genome shotgun (WGS) entry which is preliminary data.</text>
</comment>
<sequence length="629" mass="70732">MVYWEMERSSEVAFAAPARASRPSSRWTPSAALHAPGVCSRRQLLPTVRGRKFRLSRTGQRHVRTFGWFMDANDPAKEPSSVKPEVSPAPSPTPTPDGAPQSSPPPPVGTRGKRRTYLGLIWDRTVDTFEDAMLHMRRQLFWQGQALQRAGKPKPRLVVLGTGWVGHALVKIIDVDKYDVFVIAPRNYFLFQPMLPSAALGIVEFRSCCEPILRANPFVNYYEAEAMSIDAERKVVKCRARVRRRGALSIGAEERSSVIKSVTENGPLAQQPHYGPVDSAEETIGYRYFDVPYTYCVVGVGSAVNTFNTPGVRENCFFLKEIQDARKLRSEVVRIFEEANLPETTDEERRRLLHFVVVGGGPTGVEFAGELHDFLVEDAVKYYKRLLQFVRVTLIQSAPAILTQFDKSLQDRAMQNMRAAEIEVRTGSRVTQVTEKEIHLKDGTVIEYGVCVWAAGVGAQKFIGDLIQSNPTQRAFSKRQLVVDDWLRVIGMEGVFAAGDCATNLYEPLPATAQVAGQQGAYVARLLNREYCLECDIPERTEFTRTWIDRAQFAKPFQFLSLGLLAYIGRERAMAQLDVGDTSVKLSGTLTYLIWRSVYAVKQVSMRNRILITFDWIKAALFGRDISQF</sequence>
<evidence type="ECO:0000256" key="6">
    <source>
        <dbReference type="SAM" id="MobiDB-lite"/>
    </source>
</evidence>
<dbReference type="Gene3D" id="3.50.50.100">
    <property type="match status" value="1"/>
</dbReference>
<comment type="similarity">
    <text evidence="1">Belongs to the NADH dehydrogenase family.</text>
</comment>
<evidence type="ECO:0000256" key="1">
    <source>
        <dbReference type="ARBA" id="ARBA00005272"/>
    </source>
</evidence>
<keyword evidence="10" id="KW-1185">Reference proteome</keyword>
<dbReference type="InterPro" id="IPR036188">
    <property type="entry name" value="FAD/NAD-bd_sf"/>
</dbReference>
<evidence type="ECO:0000256" key="5">
    <source>
        <dbReference type="ARBA" id="ARBA00023027"/>
    </source>
</evidence>
<feature type="domain" description="External alternative NADH-ubiquinone oxidoreductase-like C-terminal" evidence="8">
    <location>
        <begin position="563"/>
        <end position="625"/>
    </location>
</feature>
<dbReference type="PANTHER" id="PTHR43706">
    <property type="entry name" value="NADH DEHYDROGENASE"/>
    <property type="match status" value="1"/>
</dbReference>
<feature type="region of interest" description="Disordered" evidence="6">
    <location>
        <begin position="74"/>
        <end position="112"/>
    </location>
</feature>
<dbReference type="InterPro" id="IPR023753">
    <property type="entry name" value="FAD/NAD-binding_dom"/>
</dbReference>
<keyword evidence="5" id="KW-0520">NAD</keyword>
<dbReference type="Proteomes" id="UP001301350">
    <property type="component" value="Unassembled WGS sequence"/>
</dbReference>
<dbReference type="InterPro" id="IPR045024">
    <property type="entry name" value="NDH-2"/>
</dbReference>
<keyword evidence="3" id="KW-0274">FAD</keyword>
<dbReference type="GO" id="GO:0005739">
    <property type="term" value="C:mitochondrion"/>
    <property type="evidence" value="ECO:0007669"/>
    <property type="project" value="UniProtKB-ARBA"/>
</dbReference>
<evidence type="ECO:0000313" key="9">
    <source>
        <dbReference type="EMBL" id="KAK4534677.1"/>
    </source>
</evidence>
<dbReference type="SUPFAM" id="SSF51905">
    <property type="entry name" value="FAD/NAD(P)-binding domain"/>
    <property type="match status" value="2"/>
</dbReference>
<feature type="domain" description="FAD/NAD(P)-binding" evidence="7">
    <location>
        <begin position="156"/>
        <end position="520"/>
    </location>
</feature>
<dbReference type="Pfam" id="PF22366">
    <property type="entry name" value="NDH2_C"/>
    <property type="match status" value="1"/>
</dbReference>
<evidence type="ECO:0000256" key="2">
    <source>
        <dbReference type="ARBA" id="ARBA00022630"/>
    </source>
</evidence>
<evidence type="ECO:0000256" key="4">
    <source>
        <dbReference type="ARBA" id="ARBA00023002"/>
    </source>
</evidence>
<dbReference type="InterPro" id="IPR054585">
    <property type="entry name" value="NDH2-like_C"/>
</dbReference>
<evidence type="ECO:0000313" key="10">
    <source>
        <dbReference type="Proteomes" id="UP001301350"/>
    </source>
</evidence>
<proteinExistence type="inferred from homology"/>
<dbReference type="GO" id="GO:0003954">
    <property type="term" value="F:NADH dehydrogenase activity"/>
    <property type="evidence" value="ECO:0007669"/>
    <property type="project" value="InterPro"/>
</dbReference>
<name>A0AAV9IQV4_CYACA</name>
<accession>A0AAV9IQV4</accession>
<keyword evidence="2" id="KW-0285">Flavoprotein</keyword>
<protein>
    <recommendedName>
        <fullName evidence="11">NADH dehydrogenase</fullName>
    </recommendedName>
</protein>
<dbReference type="AlphaFoldDB" id="A0AAV9IQV4"/>
<organism evidence="9 10">
    <name type="scientific">Cyanidium caldarium</name>
    <name type="common">Red alga</name>
    <dbReference type="NCBI Taxonomy" id="2771"/>
    <lineage>
        <taxon>Eukaryota</taxon>
        <taxon>Rhodophyta</taxon>
        <taxon>Bangiophyceae</taxon>
        <taxon>Cyanidiales</taxon>
        <taxon>Cyanidiaceae</taxon>
        <taxon>Cyanidium</taxon>
    </lineage>
</organism>
<dbReference type="Pfam" id="PF07992">
    <property type="entry name" value="Pyr_redox_2"/>
    <property type="match status" value="1"/>
</dbReference>
<feature type="compositionally biased region" description="Pro residues" evidence="6">
    <location>
        <begin position="87"/>
        <end position="108"/>
    </location>
</feature>
<evidence type="ECO:0000259" key="8">
    <source>
        <dbReference type="Pfam" id="PF22366"/>
    </source>
</evidence>
<evidence type="ECO:0000259" key="7">
    <source>
        <dbReference type="Pfam" id="PF07992"/>
    </source>
</evidence>
<reference evidence="9 10" key="1">
    <citation type="submission" date="2022-07" db="EMBL/GenBank/DDBJ databases">
        <title>Genome-wide signatures of adaptation to extreme environments.</title>
        <authorList>
            <person name="Cho C.H."/>
            <person name="Yoon H.S."/>
        </authorList>
    </citation>
    <scope>NUCLEOTIDE SEQUENCE [LARGE SCALE GENOMIC DNA]</scope>
    <source>
        <strain evidence="9 10">DBV 063 E5</strain>
    </source>
</reference>
<dbReference type="PANTHER" id="PTHR43706:SF38">
    <property type="entry name" value="FAD_NAD(P)-BINDING DOMAIN-CONTAINING PROTEIN"/>
    <property type="match status" value="1"/>
</dbReference>
<keyword evidence="4" id="KW-0560">Oxidoreductase</keyword>
<gene>
    <name evidence="9" type="ORF">CDCA_CDCA02G0702</name>
</gene>
<evidence type="ECO:0000256" key="3">
    <source>
        <dbReference type="ARBA" id="ARBA00022827"/>
    </source>
</evidence>
<dbReference type="EMBL" id="JANCYW010000002">
    <property type="protein sequence ID" value="KAK4534677.1"/>
    <property type="molecule type" value="Genomic_DNA"/>
</dbReference>
<evidence type="ECO:0008006" key="11">
    <source>
        <dbReference type="Google" id="ProtNLM"/>
    </source>
</evidence>